<dbReference type="EMBL" id="NQWI01000031">
    <property type="protein sequence ID" value="PDW03398.1"/>
    <property type="molecule type" value="Genomic_DNA"/>
</dbReference>
<dbReference type="Pfam" id="PF04851">
    <property type="entry name" value="ResIII"/>
    <property type="match status" value="1"/>
</dbReference>
<evidence type="ECO:0000313" key="4">
    <source>
        <dbReference type="Proteomes" id="UP000220527"/>
    </source>
</evidence>
<dbReference type="GO" id="GO:0005524">
    <property type="term" value="F:ATP binding"/>
    <property type="evidence" value="ECO:0007669"/>
    <property type="project" value="InterPro"/>
</dbReference>
<gene>
    <name evidence="3" type="ORF">CJ255_09070</name>
</gene>
<evidence type="ECO:0000256" key="1">
    <source>
        <dbReference type="SAM" id="MobiDB-lite"/>
    </source>
</evidence>
<proteinExistence type="predicted"/>
<dbReference type="AlphaFoldDB" id="A0A2A6RKK7"/>
<dbReference type="GO" id="GO:0016787">
    <property type="term" value="F:hydrolase activity"/>
    <property type="evidence" value="ECO:0007669"/>
    <property type="project" value="InterPro"/>
</dbReference>
<feature type="domain" description="Helicase/UvrB N-terminal" evidence="2">
    <location>
        <begin position="257"/>
        <end position="295"/>
    </location>
</feature>
<dbReference type="Gene3D" id="3.40.50.300">
    <property type="entry name" value="P-loop containing nucleotide triphosphate hydrolases"/>
    <property type="match status" value="1"/>
</dbReference>
<feature type="region of interest" description="Disordered" evidence="1">
    <location>
        <begin position="234"/>
        <end position="258"/>
    </location>
</feature>
<reference evidence="4" key="1">
    <citation type="submission" date="2017-08" db="EMBL/GenBank/DDBJ databases">
        <authorList>
            <person name="Grouzdev D.S."/>
            <person name="Gaisin V.A."/>
            <person name="Rysina M.S."/>
            <person name="Gorlenko V.M."/>
        </authorList>
    </citation>
    <scope>NUCLEOTIDE SEQUENCE [LARGE SCALE GENOMIC DNA]</scope>
    <source>
        <strain evidence="4">Kir15-3F</strain>
    </source>
</reference>
<dbReference type="Proteomes" id="UP000220527">
    <property type="component" value="Unassembled WGS sequence"/>
</dbReference>
<dbReference type="InterPro" id="IPR006935">
    <property type="entry name" value="Helicase/UvrB_N"/>
</dbReference>
<accession>A0A2A6RKK7</accession>
<comment type="caution">
    <text evidence="3">The sequence shown here is derived from an EMBL/GenBank/DDBJ whole genome shotgun (WGS) entry which is preliminary data.</text>
</comment>
<dbReference type="OrthoDB" id="9802848at2"/>
<keyword evidence="4" id="KW-1185">Reference proteome</keyword>
<evidence type="ECO:0000313" key="3">
    <source>
        <dbReference type="EMBL" id="PDW03398.1"/>
    </source>
</evidence>
<protein>
    <recommendedName>
        <fullName evidence="2">Helicase/UvrB N-terminal domain-containing protein</fullName>
    </recommendedName>
</protein>
<name>A0A2A6RKK7_9CHLR</name>
<dbReference type="InterPro" id="IPR027417">
    <property type="entry name" value="P-loop_NTPase"/>
</dbReference>
<dbReference type="SUPFAM" id="SSF52540">
    <property type="entry name" value="P-loop containing nucleoside triphosphate hydrolases"/>
    <property type="match status" value="1"/>
</dbReference>
<organism evidence="3 4">
    <name type="scientific">Candidatus Viridilinea mediisalina</name>
    <dbReference type="NCBI Taxonomy" id="2024553"/>
    <lineage>
        <taxon>Bacteria</taxon>
        <taxon>Bacillati</taxon>
        <taxon>Chloroflexota</taxon>
        <taxon>Chloroflexia</taxon>
        <taxon>Chloroflexales</taxon>
        <taxon>Chloroflexineae</taxon>
        <taxon>Oscillochloridaceae</taxon>
        <taxon>Candidatus Viridilinea</taxon>
    </lineage>
</organism>
<dbReference type="CDD" id="cd09179">
    <property type="entry name" value="PLDc_N_DEXD_a"/>
    <property type="match status" value="1"/>
</dbReference>
<evidence type="ECO:0000259" key="2">
    <source>
        <dbReference type="Pfam" id="PF04851"/>
    </source>
</evidence>
<dbReference type="GO" id="GO:0003677">
    <property type="term" value="F:DNA binding"/>
    <property type="evidence" value="ECO:0007669"/>
    <property type="project" value="InterPro"/>
</dbReference>
<sequence>MMLKPMTLLRDLNLPATLETSRHDLTHDFFEPLLCRAIRYDRGVGYFSSGWLRINAIGLTAFAARGGHARWITSPILAQEDWHALQQGVEARRDEVLRAVLAHAVGDLARSLEAHTLSALAWMVADNILDFRLAVPTAELTGEFHAKFGLFSDVHGNQVSFEGSYNDSIQGTRNYESIKIFCSWKAGHLELIQHDQERFERLWRDEDPNVRVLLLPDAIREQILKLRTHERPYQVAKQTAERSERYRRTHPQRPSELRLRDYQEEAIEAWFANECQGICEMATGTGKTITALAAAVKQQDPPP</sequence>